<feature type="domain" description="PPE" evidence="3">
    <location>
        <begin position="6"/>
        <end position="167"/>
    </location>
</feature>
<dbReference type="FunFam" id="1.20.1260.20:FF:000001">
    <property type="entry name" value="PPE family protein PPE41"/>
    <property type="match status" value="1"/>
</dbReference>
<dbReference type="Gene3D" id="1.20.1260.20">
    <property type="entry name" value="PPE superfamily"/>
    <property type="match status" value="1"/>
</dbReference>
<dbReference type="AlphaFoldDB" id="A0A1X1TLD5"/>
<evidence type="ECO:0000256" key="2">
    <source>
        <dbReference type="SAM" id="MobiDB-lite"/>
    </source>
</evidence>
<dbReference type="RefSeq" id="WP_085231750.1">
    <property type="nucleotide sequence ID" value="NZ_AP022613.1"/>
</dbReference>
<evidence type="ECO:0000313" key="6">
    <source>
        <dbReference type="Proteomes" id="UP000467385"/>
    </source>
</evidence>
<evidence type="ECO:0000259" key="3">
    <source>
        <dbReference type="Pfam" id="PF00823"/>
    </source>
</evidence>
<evidence type="ECO:0000313" key="5">
    <source>
        <dbReference type="EMBL" id="BBZ37025.1"/>
    </source>
</evidence>
<dbReference type="InterPro" id="IPR043641">
    <property type="entry name" value="PPE-PPW_C"/>
</dbReference>
<dbReference type="GO" id="GO:0052572">
    <property type="term" value="P:response to host immune response"/>
    <property type="evidence" value="ECO:0007669"/>
    <property type="project" value="TreeGrafter"/>
</dbReference>
<feature type="region of interest" description="Disordered" evidence="2">
    <location>
        <begin position="411"/>
        <end position="437"/>
    </location>
</feature>
<dbReference type="InterPro" id="IPR000030">
    <property type="entry name" value="PPE_dom"/>
</dbReference>
<dbReference type="Pfam" id="PF00823">
    <property type="entry name" value="PPE"/>
    <property type="match status" value="1"/>
</dbReference>
<proteinExistence type="inferred from homology"/>
<dbReference type="SUPFAM" id="SSF140459">
    <property type="entry name" value="PE/PPE dimer-like"/>
    <property type="match status" value="1"/>
</dbReference>
<dbReference type="EMBL" id="AP022613">
    <property type="protein sequence ID" value="BBZ37025.1"/>
    <property type="molecule type" value="Genomic_DNA"/>
</dbReference>
<comment type="similarity">
    <text evidence="1">Belongs to the mycobacterial PPE family.</text>
</comment>
<evidence type="ECO:0000256" key="1">
    <source>
        <dbReference type="ARBA" id="ARBA00010652"/>
    </source>
</evidence>
<name>A0A1X1TLD5_9MYCO</name>
<reference evidence="5 6" key="1">
    <citation type="journal article" date="2019" name="Emerg. Microbes Infect.">
        <title>Comprehensive subspecies identification of 175 nontuberculous mycobacteria species based on 7547 genomic profiles.</title>
        <authorList>
            <person name="Matsumoto Y."/>
            <person name="Kinjo T."/>
            <person name="Motooka D."/>
            <person name="Nabeya D."/>
            <person name="Jung N."/>
            <person name="Uechi K."/>
            <person name="Horii T."/>
            <person name="Iida T."/>
            <person name="Fujita J."/>
            <person name="Nakamura S."/>
        </authorList>
    </citation>
    <scope>NUCLEOTIDE SEQUENCE [LARGE SCALE GENOMIC DNA]</scope>
    <source>
        <strain evidence="5 6">JCM 14738</strain>
    </source>
</reference>
<protein>
    <submittedName>
        <fullName evidence="5">Uncharacterized protein</fullName>
    </submittedName>
</protein>
<feature type="domain" description="PPE-PPW subfamily C-terminal" evidence="4">
    <location>
        <begin position="521"/>
        <end position="567"/>
    </location>
</feature>
<dbReference type="PANTHER" id="PTHR46766:SF1">
    <property type="entry name" value="GLUTAMINE-RICH PROTEIN 2"/>
    <property type="match status" value="1"/>
</dbReference>
<evidence type="ECO:0000259" key="4">
    <source>
        <dbReference type="Pfam" id="PF18878"/>
    </source>
</evidence>
<gene>
    <name evidence="5" type="ORF">MCNS_00880</name>
</gene>
<dbReference type="InterPro" id="IPR038332">
    <property type="entry name" value="PPE_sf"/>
</dbReference>
<dbReference type="PANTHER" id="PTHR46766">
    <property type="entry name" value="GLUTAMINE-RICH PROTEIN 2"/>
    <property type="match status" value="1"/>
</dbReference>
<dbReference type="Proteomes" id="UP000467385">
    <property type="component" value="Chromosome"/>
</dbReference>
<keyword evidence="6" id="KW-1185">Reference proteome</keyword>
<dbReference type="Pfam" id="PF18878">
    <property type="entry name" value="PPE-PPW"/>
    <property type="match status" value="1"/>
</dbReference>
<dbReference type="OrthoDB" id="4753487at2"/>
<organism evidence="5 6">
    <name type="scientific">Mycobacterium conspicuum</name>
    <dbReference type="NCBI Taxonomy" id="44010"/>
    <lineage>
        <taxon>Bacteria</taxon>
        <taxon>Bacillati</taxon>
        <taxon>Actinomycetota</taxon>
        <taxon>Actinomycetes</taxon>
        <taxon>Mycobacteriales</taxon>
        <taxon>Mycobacteriaceae</taxon>
        <taxon>Mycobacterium</taxon>
    </lineage>
</organism>
<dbReference type="STRING" id="44010.AWC00_06025"/>
<feature type="compositionally biased region" description="Pro residues" evidence="2">
    <location>
        <begin position="414"/>
        <end position="435"/>
    </location>
</feature>
<sequence>MTAPIWMASPPEVHSALLSSGPGPASLLAAAAGWGLLSTEYAEAADELAALLATVQAGAWQGPSVESYVAAHAPYLAWLTEASANSAAMAANHETTAAAYTAALAAMPTLAELAANHAIHGVLVATNFFGLNTIPIALNEADYVRMWVQAATTMGSYEAASGAALAASPQTPPAPRILKSDGQPAANSDPLQGIVQNVEQFLKNPLGLQQQLEQILQAHINSDNPYGLPQGLVNALERFGIGNSQLAHDPTVNNAFDQFLAAQLQRFGINWNPAQGTINGLEYDEYANPGQASFWVARSLELIEDFQNFGVLLRTNPVEAVQWFISWQLFDFPTHILEVAQYVVENPAFALAAVPAAAPAAAGGLGALAGLPAVPPAAAPPALAPVGVAPALVPVAAAVPAVAAPATASVTAQAPPPTPSGPPAPAGAPAPPPPAAAAGPITFPPYLLGPPGIGFGSGMKTSAGSAAKKNGSEPDGAELAAASAARQAARARRRRRAQHQDHSDEFMDMNVELDPDWTAAVSDSGAGRLGFAGTAGRAAVGAAAGLTTLVGDEFGGGPRVPMVPASWHTTDG</sequence>
<accession>A0A1X1TLD5</accession>